<comment type="caution">
    <text evidence="2">The sequence shown here is derived from an EMBL/GenBank/DDBJ whole genome shotgun (WGS) entry which is preliminary data.</text>
</comment>
<name>A0A1R3L0X2_9ROSI</name>
<dbReference type="Proteomes" id="UP000187203">
    <property type="component" value="Unassembled WGS sequence"/>
</dbReference>
<feature type="non-terminal residue" evidence="2">
    <location>
        <position position="1"/>
    </location>
</feature>
<gene>
    <name evidence="2" type="ORF">COLO4_02460</name>
</gene>
<organism evidence="2 3">
    <name type="scientific">Corchorus olitorius</name>
    <dbReference type="NCBI Taxonomy" id="93759"/>
    <lineage>
        <taxon>Eukaryota</taxon>
        <taxon>Viridiplantae</taxon>
        <taxon>Streptophyta</taxon>
        <taxon>Embryophyta</taxon>
        <taxon>Tracheophyta</taxon>
        <taxon>Spermatophyta</taxon>
        <taxon>Magnoliopsida</taxon>
        <taxon>eudicotyledons</taxon>
        <taxon>Gunneridae</taxon>
        <taxon>Pentapetalae</taxon>
        <taxon>rosids</taxon>
        <taxon>malvids</taxon>
        <taxon>Malvales</taxon>
        <taxon>Malvaceae</taxon>
        <taxon>Grewioideae</taxon>
        <taxon>Apeibeae</taxon>
        <taxon>Corchorus</taxon>
    </lineage>
</organism>
<feature type="compositionally biased region" description="Polar residues" evidence="1">
    <location>
        <begin position="43"/>
        <end position="60"/>
    </location>
</feature>
<sequence>LRQPPNSVISSAWVSAAGSQIKPFTMRPSASVSEPMPSGAGISATNSPKRASGMSHSSTVMAAPLSPR</sequence>
<accession>A0A1R3L0X2</accession>
<feature type="region of interest" description="Disordered" evidence="1">
    <location>
        <begin position="27"/>
        <end position="68"/>
    </location>
</feature>
<evidence type="ECO:0000313" key="3">
    <source>
        <dbReference type="Proteomes" id="UP000187203"/>
    </source>
</evidence>
<evidence type="ECO:0000256" key="1">
    <source>
        <dbReference type="SAM" id="MobiDB-lite"/>
    </source>
</evidence>
<dbReference type="AlphaFoldDB" id="A0A1R3L0X2"/>
<protein>
    <submittedName>
        <fullName evidence="2">Uncharacterized protein</fullName>
    </submittedName>
</protein>
<proteinExistence type="predicted"/>
<reference evidence="3" key="1">
    <citation type="submission" date="2013-09" db="EMBL/GenBank/DDBJ databases">
        <title>Corchorus olitorius genome sequencing.</title>
        <authorList>
            <person name="Alam M."/>
            <person name="Haque M.S."/>
            <person name="Islam M.S."/>
            <person name="Emdad E.M."/>
            <person name="Islam M.M."/>
            <person name="Ahmed B."/>
            <person name="Halim A."/>
            <person name="Hossen Q.M.M."/>
            <person name="Hossain M.Z."/>
            <person name="Ahmed R."/>
            <person name="Khan M.M."/>
            <person name="Islam R."/>
            <person name="Rashid M.M."/>
            <person name="Khan S.A."/>
            <person name="Rahman M.S."/>
            <person name="Alam M."/>
            <person name="Yahiya A.S."/>
            <person name="Khan M.S."/>
            <person name="Azam M.S."/>
            <person name="Haque T."/>
            <person name="Lashkar M.Z.H."/>
            <person name="Akhand A.I."/>
            <person name="Morshed G."/>
            <person name="Roy S."/>
            <person name="Uddin K.S."/>
            <person name="Rabeya T."/>
            <person name="Hossain A.S."/>
            <person name="Chowdhury A."/>
            <person name="Snigdha A.R."/>
            <person name="Mortoza M.S."/>
            <person name="Matin S.A."/>
            <person name="Hoque S.M.E."/>
            <person name="Islam M.K."/>
            <person name="Roy D.K."/>
            <person name="Haider R."/>
            <person name="Moosa M.M."/>
            <person name="Elias S.M."/>
            <person name="Hasan A.M."/>
            <person name="Jahan S."/>
            <person name="Shafiuddin M."/>
            <person name="Mahmood N."/>
            <person name="Shommy N.S."/>
        </authorList>
    </citation>
    <scope>NUCLEOTIDE SEQUENCE [LARGE SCALE GENOMIC DNA]</scope>
    <source>
        <strain evidence="3">cv. O-4</strain>
    </source>
</reference>
<keyword evidence="3" id="KW-1185">Reference proteome</keyword>
<dbReference type="EMBL" id="AWUE01005435">
    <property type="protein sequence ID" value="OMP12996.1"/>
    <property type="molecule type" value="Genomic_DNA"/>
</dbReference>
<evidence type="ECO:0000313" key="2">
    <source>
        <dbReference type="EMBL" id="OMP12996.1"/>
    </source>
</evidence>
<feature type="non-terminal residue" evidence="2">
    <location>
        <position position="68"/>
    </location>
</feature>